<dbReference type="AlphaFoldDB" id="A0AAJ6QYP7"/>
<accession>A0AAJ6QYP7</accession>
<evidence type="ECO:0000256" key="5">
    <source>
        <dbReference type="SAM" id="MobiDB-lite"/>
    </source>
</evidence>
<organism evidence="8 9">
    <name type="scientific">Galendromus occidentalis</name>
    <name type="common">western predatory mite</name>
    <dbReference type="NCBI Taxonomy" id="34638"/>
    <lineage>
        <taxon>Eukaryota</taxon>
        <taxon>Metazoa</taxon>
        <taxon>Ecdysozoa</taxon>
        <taxon>Arthropoda</taxon>
        <taxon>Chelicerata</taxon>
        <taxon>Arachnida</taxon>
        <taxon>Acari</taxon>
        <taxon>Parasitiformes</taxon>
        <taxon>Mesostigmata</taxon>
        <taxon>Gamasina</taxon>
        <taxon>Phytoseioidea</taxon>
        <taxon>Phytoseiidae</taxon>
        <taxon>Typhlodrominae</taxon>
        <taxon>Galendromus</taxon>
    </lineage>
</organism>
<keyword evidence="8" id="KW-1185">Reference proteome</keyword>
<keyword evidence="2 4" id="KW-0195">Cyclin</keyword>
<dbReference type="GO" id="GO:0000278">
    <property type="term" value="P:mitotic cell cycle"/>
    <property type="evidence" value="ECO:0007669"/>
    <property type="project" value="UniProtKB-ARBA"/>
</dbReference>
<dbReference type="PANTHER" id="PTHR10177">
    <property type="entry name" value="CYCLINS"/>
    <property type="match status" value="1"/>
</dbReference>
<dbReference type="FunFam" id="1.10.472.10:FF:000001">
    <property type="entry name" value="G2/mitotic-specific cyclin"/>
    <property type="match status" value="1"/>
</dbReference>
<name>A0AAJ6QYP7_9ACAR</name>
<keyword evidence="3" id="KW-0131">Cell cycle</keyword>
<dbReference type="Proteomes" id="UP000694867">
    <property type="component" value="Unplaced"/>
</dbReference>
<gene>
    <name evidence="9" type="primary">LOC100904874</name>
</gene>
<keyword evidence="1" id="KW-0132">Cell division</keyword>
<evidence type="ECO:0000313" key="8">
    <source>
        <dbReference type="Proteomes" id="UP000694867"/>
    </source>
</evidence>
<dbReference type="KEGG" id="goe:100904874"/>
<dbReference type="Gene3D" id="1.10.472.10">
    <property type="entry name" value="Cyclin-like"/>
    <property type="match status" value="2"/>
</dbReference>
<dbReference type="Pfam" id="PF00134">
    <property type="entry name" value="Cyclin_N"/>
    <property type="match status" value="1"/>
</dbReference>
<dbReference type="SMART" id="SM00385">
    <property type="entry name" value="CYCLIN"/>
    <property type="match status" value="1"/>
</dbReference>
<dbReference type="InterPro" id="IPR048258">
    <property type="entry name" value="Cyclins_cyclin-box"/>
</dbReference>
<dbReference type="InterPro" id="IPR004367">
    <property type="entry name" value="Cyclin_C-dom"/>
</dbReference>
<dbReference type="InterPro" id="IPR036915">
    <property type="entry name" value="Cyclin-like_sf"/>
</dbReference>
<evidence type="ECO:0000313" key="9">
    <source>
        <dbReference type="RefSeq" id="XP_003748190.1"/>
    </source>
</evidence>
<dbReference type="InterPro" id="IPR006671">
    <property type="entry name" value="Cyclin_N"/>
</dbReference>
<proteinExistence type="inferred from homology"/>
<feature type="domain" description="Cyclin C-terminal" evidence="7">
    <location>
        <begin position="235"/>
        <end position="365"/>
    </location>
</feature>
<feature type="compositionally biased region" description="Polar residues" evidence="5">
    <location>
        <begin position="1"/>
        <end position="22"/>
    </location>
</feature>
<feature type="domain" description="Cyclin-like" evidence="6">
    <location>
        <begin position="141"/>
        <end position="226"/>
    </location>
</feature>
<feature type="region of interest" description="Disordered" evidence="5">
    <location>
        <begin position="1"/>
        <end position="68"/>
    </location>
</feature>
<feature type="compositionally biased region" description="Basic and acidic residues" evidence="5">
    <location>
        <begin position="404"/>
        <end position="413"/>
    </location>
</feature>
<dbReference type="InterPro" id="IPR039361">
    <property type="entry name" value="Cyclin"/>
</dbReference>
<dbReference type="GeneID" id="100904874"/>
<dbReference type="PROSITE" id="PS00292">
    <property type="entry name" value="CYCLINS"/>
    <property type="match status" value="1"/>
</dbReference>
<dbReference type="Pfam" id="PF02984">
    <property type="entry name" value="Cyclin_C"/>
    <property type="match status" value="1"/>
</dbReference>
<evidence type="ECO:0000256" key="3">
    <source>
        <dbReference type="ARBA" id="ARBA00023306"/>
    </source>
</evidence>
<protein>
    <submittedName>
        <fullName evidence="9">G1/S-specific cyclin-E1</fullName>
    </submittedName>
</protein>
<dbReference type="CDD" id="cd20520">
    <property type="entry name" value="CYCLIN_CCNE_rpt2"/>
    <property type="match status" value="1"/>
</dbReference>
<feature type="compositionally biased region" description="Low complexity" evidence="5">
    <location>
        <begin position="36"/>
        <end position="46"/>
    </location>
</feature>
<dbReference type="SUPFAM" id="SSF47954">
    <property type="entry name" value="Cyclin-like"/>
    <property type="match status" value="2"/>
</dbReference>
<comment type="similarity">
    <text evidence="4">Belongs to the cyclin family.</text>
</comment>
<sequence length="413" mass="46798">MSQKKQIKITTLLGNADSSVEAESSKKGSRRRSLRETPSTSSTTPSILGRKRKDQSPSTMSTPQKRARMPLSVLEVTPEASIRNFLFNARRPKAMPANFKWANGDDLWTTLMRSNSHVASMSKILEQNPAFKPQMRAILLDWLIEVSEVYQLHRDTYYLAMNLFDRYLQATENLPKDQLQLVGVSCLFISGKMEEIYPPQINEYSYVSDGACEEREIIAKEMAILTKLKWDICPMTANNWLTLFLQLSQLQESAAGESEKKDLYVADICLQEFNICAQLLDLCTLDMESMNFPPQHLAASIVFHVLGVEEMERVSGVTVRDVEDCVQWVRPFSQTLREESPAKQGGTAEFNKQAYNVSLRLLEKAQTLKNQLAATALMKTPTSSRKRTALPESFMTPPSCSKTMRSENDENRL</sequence>
<evidence type="ECO:0000256" key="4">
    <source>
        <dbReference type="RuleBase" id="RU000383"/>
    </source>
</evidence>
<dbReference type="GO" id="GO:0051301">
    <property type="term" value="P:cell division"/>
    <property type="evidence" value="ECO:0007669"/>
    <property type="project" value="UniProtKB-KW"/>
</dbReference>
<dbReference type="RefSeq" id="XP_003748190.1">
    <property type="nucleotide sequence ID" value="XM_003748142.2"/>
</dbReference>
<feature type="region of interest" description="Disordered" evidence="5">
    <location>
        <begin position="379"/>
        <end position="413"/>
    </location>
</feature>
<reference evidence="9" key="1">
    <citation type="submission" date="2025-08" db="UniProtKB">
        <authorList>
            <consortium name="RefSeq"/>
        </authorList>
    </citation>
    <scope>IDENTIFICATION</scope>
</reference>
<dbReference type="SMART" id="SM01332">
    <property type="entry name" value="Cyclin_C"/>
    <property type="match status" value="1"/>
</dbReference>
<evidence type="ECO:0000256" key="1">
    <source>
        <dbReference type="ARBA" id="ARBA00022618"/>
    </source>
</evidence>
<evidence type="ECO:0000256" key="2">
    <source>
        <dbReference type="ARBA" id="ARBA00023127"/>
    </source>
</evidence>
<evidence type="ECO:0000259" key="6">
    <source>
        <dbReference type="SMART" id="SM00385"/>
    </source>
</evidence>
<evidence type="ECO:0000259" key="7">
    <source>
        <dbReference type="SMART" id="SM01332"/>
    </source>
</evidence>
<dbReference type="InterPro" id="IPR013763">
    <property type="entry name" value="Cyclin-like_dom"/>
</dbReference>